<evidence type="ECO:0000256" key="3">
    <source>
        <dbReference type="ARBA" id="ARBA00023239"/>
    </source>
</evidence>
<evidence type="ECO:0000256" key="4">
    <source>
        <dbReference type="HAMAP-Rule" id="MF_00995"/>
    </source>
</evidence>
<dbReference type="PANTHER" id="PTHR37690">
    <property type="entry name" value="CHORISMATE DEHYDRATASE"/>
    <property type="match status" value="1"/>
</dbReference>
<dbReference type="Proteomes" id="UP000178606">
    <property type="component" value="Unassembled WGS sequence"/>
</dbReference>
<protein>
    <recommendedName>
        <fullName evidence="4">Chorismate dehydratase</fullName>
        <ecNumber evidence="4">4.2.1.151</ecNumber>
    </recommendedName>
    <alternativeName>
        <fullName evidence="4">Menaquinone biosynthetic enzyme MqnA</fullName>
    </alternativeName>
</protein>
<accession>A0A1F6CVR2</accession>
<dbReference type="EC" id="4.2.1.151" evidence="4"/>
<dbReference type="GO" id="GO:0016836">
    <property type="term" value="F:hydro-lyase activity"/>
    <property type="evidence" value="ECO:0007669"/>
    <property type="project" value="UniProtKB-UniRule"/>
</dbReference>
<evidence type="ECO:0000256" key="1">
    <source>
        <dbReference type="ARBA" id="ARBA00004863"/>
    </source>
</evidence>
<dbReference type="InterPro" id="IPR003773">
    <property type="entry name" value="Menaquinone_biosynth"/>
</dbReference>
<comment type="similarity">
    <text evidence="4">Belongs to the MqnA/MqnD family. MqnA subfamily.</text>
</comment>
<dbReference type="PANTHER" id="PTHR37690:SF1">
    <property type="entry name" value="CHORISMATE DEHYDRATASE"/>
    <property type="match status" value="1"/>
</dbReference>
<dbReference type="GO" id="GO:0009234">
    <property type="term" value="P:menaquinone biosynthetic process"/>
    <property type="evidence" value="ECO:0007669"/>
    <property type="project" value="UniProtKB-UniRule"/>
</dbReference>
<dbReference type="HAMAP" id="MF_00995">
    <property type="entry name" value="MqnA"/>
    <property type="match status" value="1"/>
</dbReference>
<gene>
    <name evidence="4" type="primary">mqnA</name>
    <name evidence="5" type="ORF">A3F84_05085</name>
</gene>
<comment type="catalytic activity">
    <reaction evidence="4">
        <text>chorismate = 3-[(1-carboxyvinyl)-oxy]benzoate + H2O</text>
        <dbReference type="Rhea" id="RHEA:40051"/>
        <dbReference type="ChEBI" id="CHEBI:15377"/>
        <dbReference type="ChEBI" id="CHEBI:29748"/>
        <dbReference type="ChEBI" id="CHEBI:76981"/>
        <dbReference type="EC" id="4.2.1.151"/>
    </reaction>
</comment>
<keyword evidence="3 4" id="KW-0456">Lyase</keyword>
<name>A0A1F6CVR2_HANXR</name>
<organism evidence="5 6">
    <name type="scientific">Handelsmanbacteria sp. (strain RIFCSPLOWO2_12_FULL_64_10)</name>
    <dbReference type="NCBI Taxonomy" id="1817868"/>
    <lineage>
        <taxon>Bacteria</taxon>
        <taxon>Candidatus Handelsmaniibacteriota</taxon>
    </lineage>
</organism>
<comment type="pathway">
    <text evidence="1 4">Quinol/quinone metabolism; menaquinone biosynthesis.</text>
</comment>
<comment type="caution">
    <text evidence="5">The sequence shown here is derived from an EMBL/GenBank/DDBJ whole genome shotgun (WGS) entry which is preliminary data.</text>
</comment>
<dbReference type="Pfam" id="PF02621">
    <property type="entry name" value="VitK2_biosynth"/>
    <property type="match status" value="1"/>
</dbReference>
<reference evidence="5 6" key="1">
    <citation type="journal article" date="2016" name="Nat. Commun.">
        <title>Thousands of microbial genomes shed light on interconnected biogeochemical processes in an aquifer system.</title>
        <authorList>
            <person name="Anantharaman K."/>
            <person name="Brown C.T."/>
            <person name="Hug L.A."/>
            <person name="Sharon I."/>
            <person name="Castelle C.J."/>
            <person name="Probst A.J."/>
            <person name="Thomas B.C."/>
            <person name="Singh A."/>
            <person name="Wilkins M.J."/>
            <person name="Karaoz U."/>
            <person name="Brodie E.L."/>
            <person name="Williams K.H."/>
            <person name="Hubbard S.S."/>
            <person name="Banfield J.F."/>
        </authorList>
    </citation>
    <scope>NUCLEOTIDE SEQUENCE [LARGE SCALE GENOMIC DNA]</scope>
    <source>
        <strain evidence="6">RIFCSPLOWO2_12_FULL_64_10</strain>
    </source>
</reference>
<dbReference type="Gene3D" id="3.40.190.10">
    <property type="entry name" value="Periplasmic binding protein-like II"/>
    <property type="match status" value="2"/>
</dbReference>
<dbReference type="EMBL" id="MFKF01000124">
    <property type="protein sequence ID" value="OGG53253.1"/>
    <property type="molecule type" value="Genomic_DNA"/>
</dbReference>
<dbReference type="UniPathway" id="UPA00079"/>
<sequence>MIRLGVVSYLNTRPLVYALERSLIPHRFELTYDVPSVCARMLTAGEVDLAILPSIEYARASGYRIVPDVSLAADGPVRSVLILSRRPLDRVRSVALDTSSRTSVALARILMRRRHGFTGPFIDHPPDLDAMLRAADAAVLIGDAALHVERPDLLVCDLGQAWREETGLPFVFAVWAGRPDALGPADAAALIEAKQIGLRHVDDIATNYARNNPRSPSFYAAYLTENMRFGLGEREIAGLRTLYRYAAEIGLIEQEPDIRFYKED</sequence>
<proteinExistence type="inferred from homology"/>
<dbReference type="SUPFAM" id="SSF53850">
    <property type="entry name" value="Periplasmic binding protein-like II"/>
    <property type="match status" value="1"/>
</dbReference>
<evidence type="ECO:0000313" key="5">
    <source>
        <dbReference type="EMBL" id="OGG53253.1"/>
    </source>
</evidence>
<evidence type="ECO:0000313" key="6">
    <source>
        <dbReference type="Proteomes" id="UP000178606"/>
    </source>
</evidence>
<dbReference type="AlphaFoldDB" id="A0A1F6CVR2"/>
<dbReference type="InterPro" id="IPR030868">
    <property type="entry name" value="MqnA"/>
</dbReference>
<comment type="function">
    <text evidence="4">Catalyzes the dehydration of chorismate into 3-[(1-carboxyvinyl)oxy]benzoate, a step in the biosynthesis of menaquinone (MK, vitamin K2).</text>
</comment>
<keyword evidence="2 4" id="KW-0474">Menaquinone biosynthesis</keyword>
<dbReference type="CDD" id="cd13634">
    <property type="entry name" value="PBP2_Sco4506"/>
    <property type="match status" value="1"/>
</dbReference>
<evidence type="ECO:0000256" key="2">
    <source>
        <dbReference type="ARBA" id="ARBA00022428"/>
    </source>
</evidence>